<keyword evidence="1" id="KW-0812">Transmembrane</keyword>
<accession>A0A8B8BA94</accession>
<feature type="transmembrane region" description="Helical" evidence="1">
    <location>
        <begin position="7"/>
        <end position="24"/>
    </location>
</feature>
<dbReference type="GeneID" id="111108635"/>
<reference evidence="3" key="2">
    <citation type="submission" date="2025-08" db="UniProtKB">
        <authorList>
            <consortium name="RefSeq"/>
        </authorList>
    </citation>
    <scope>IDENTIFICATION</scope>
    <source>
        <tissue evidence="3">Whole sample</tissue>
    </source>
</reference>
<keyword evidence="1" id="KW-1133">Transmembrane helix</keyword>
<sequence length="175" mass="19307">MSCLLKNVGYIVWTFSFLAVFPSVNPSHFRGGLLTWTAVNRHQIIVHHRLSYVNSHCSSSSMSATLTCFSGCSNSATMIGYCTNSDASEDWMDSEGITRFDFNPESQIYIALGFTSAAWIFLFAPSSQGSWSFKMTVDLATRTDTGKINQSPVTSIASSFILGYQCNYGPNIYIP</sequence>
<dbReference type="AlphaFoldDB" id="A0A8B8BA94"/>
<feature type="non-terminal residue" evidence="3">
    <location>
        <position position="175"/>
    </location>
</feature>
<name>A0A8B8BA94_CRAVI</name>
<reference evidence="2" key="1">
    <citation type="submission" date="2024-06" db="UniProtKB">
        <authorList>
            <consortium name="RefSeq"/>
        </authorList>
    </citation>
    <scope>NUCLEOTIDE SEQUENCE [LARGE SCALE GENOMIC DNA]</scope>
</reference>
<keyword evidence="1" id="KW-0472">Membrane</keyword>
<gene>
    <name evidence="3" type="primary">LOC111108635</name>
</gene>
<dbReference type="OrthoDB" id="10063988at2759"/>
<dbReference type="KEGG" id="cvn:111108635"/>
<evidence type="ECO:0000313" key="2">
    <source>
        <dbReference type="Proteomes" id="UP000694844"/>
    </source>
</evidence>
<keyword evidence="2" id="KW-1185">Reference proteome</keyword>
<evidence type="ECO:0000256" key="1">
    <source>
        <dbReference type="SAM" id="Phobius"/>
    </source>
</evidence>
<dbReference type="Proteomes" id="UP000694844">
    <property type="component" value="Chromosome 1"/>
</dbReference>
<dbReference type="RefSeq" id="XP_022300345.1">
    <property type="nucleotide sequence ID" value="XM_022444637.1"/>
</dbReference>
<evidence type="ECO:0000313" key="3">
    <source>
        <dbReference type="RefSeq" id="XP_022300345.1"/>
    </source>
</evidence>
<protein>
    <submittedName>
        <fullName evidence="3">Uncharacterized protein LOC111108635</fullName>
    </submittedName>
</protein>
<feature type="transmembrane region" description="Helical" evidence="1">
    <location>
        <begin position="108"/>
        <end position="125"/>
    </location>
</feature>
<proteinExistence type="predicted"/>
<organism evidence="2 3">
    <name type="scientific">Crassostrea virginica</name>
    <name type="common">Eastern oyster</name>
    <dbReference type="NCBI Taxonomy" id="6565"/>
    <lineage>
        <taxon>Eukaryota</taxon>
        <taxon>Metazoa</taxon>
        <taxon>Spiralia</taxon>
        <taxon>Lophotrochozoa</taxon>
        <taxon>Mollusca</taxon>
        <taxon>Bivalvia</taxon>
        <taxon>Autobranchia</taxon>
        <taxon>Pteriomorphia</taxon>
        <taxon>Ostreida</taxon>
        <taxon>Ostreoidea</taxon>
        <taxon>Ostreidae</taxon>
        <taxon>Crassostrea</taxon>
    </lineage>
</organism>